<dbReference type="InterPro" id="IPR052189">
    <property type="entry name" value="L-asp_N-monooxygenase_NS-form"/>
</dbReference>
<accession>A0A7W6NJ08</accession>
<keyword evidence="3" id="KW-1185">Reference proteome</keyword>
<reference evidence="2 3" key="1">
    <citation type="submission" date="2020-08" db="EMBL/GenBank/DDBJ databases">
        <title>Genomic Encyclopedia of Type Strains, Phase IV (KMG-IV): sequencing the most valuable type-strain genomes for metagenomic binning, comparative biology and taxonomic classification.</title>
        <authorList>
            <person name="Goeker M."/>
        </authorList>
    </citation>
    <scope>NUCLEOTIDE SEQUENCE [LARGE SCALE GENOMIC DNA]</scope>
    <source>
        <strain evidence="2 3">DSM 29853</strain>
    </source>
</reference>
<name>A0A7W6NJ08_9HYPH</name>
<evidence type="ECO:0000259" key="1">
    <source>
        <dbReference type="Pfam" id="PF13454"/>
    </source>
</evidence>
<dbReference type="AlphaFoldDB" id="A0A7W6NJ08"/>
<dbReference type="Proteomes" id="UP000528286">
    <property type="component" value="Unassembled WGS sequence"/>
</dbReference>
<dbReference type="EMBL" id="JACIEZ010000002">
    <property type="protein sequence ID" value="MBB4063860.1"/>
    <property type="molecule type" value="Genomic_DNA"/>
</dbReference>
<dbReference type="SUPFAM" id="SSF51905">
    <property type="entry name" value="FAD/NAD(P)-binding domain"/>
    <property type="match status" value="2"/>
</dbReference>
<dbReference type="Gene3D" id="3.50.50.60">
    <property type="entry name" value="FAD/NAD(P)-binding domain"/>
    <property type="match status" value="1"/>
</dbReference>
<organism evidence="2 3">
    <name type="scientific">Gellertiella hungarica</name>
    <dbReference type="NCBI Taxonomy" id="1572859"/>
    <lineage>
        <taxon>Bacteria</taxon>
        <taxon>Pseudomonadati</taxon>
        <taxon>Pseudomonadota</taxon>
        <taxon>Alphaproteobacteria</taxon>
        <taxon>Hyphomicrobiales</taxon>
        <taxon>Rhizobiaceae</taxon>
        <taxon>Gellertiella</taxon>
    </lineage>
</organism>
<gene>
    <name evidence="2" type="ORF">GGR23_001037</name>
</gene>
<evidence type="ECO:0000313" key="3">
    <source>
        <dbReference type="Proteomes" id="UP000528286"/>
    </source>
</evidence>
<feature type="domain" description="FAD-dependent urate hydroxylase HpyO/Asp monooxygenase CreE-like FAD/NAD(P)-binding" evidence="1">
    <location>
        <begin position="15"/>
        <end position="169"/>
    </location>
</feature>
<dbReference type="InterPro" id="IPR036188">
    <property type="entry name" value="FAD/NAD-bd_sf"/>
</dbReference>
<dbReference type="InterPro" id="IPR038732">
    <property type="entry name" value="HpyO/CreE_NAD-binding"/>
</dbReference>
<evidence type="ECO:0000313" key="2">
    <source>
        <dbReference type="EMBL" id="MBB4063860.1"/>
    </source>
</evidence>
<dbReference type="Pfam" id="PF13454">
    <property type="entry name" value="NAD_binding_9"/>
    <property type="match status" value="1"/>
</dbReference>
<protein>
    <submittedName>
        <fullName evidence="2">Putative NAD(P)/FAD-binding protein YdhS</fullName>
    </submittedName>
</protein>
<dbReference type="PANTHER" id="PTHR40254:SF1">
    <property type="entry name" value="BLR0577 PROTEIN"/>
    <property type="match status" value="1"/>
</dbReference>
<sequence>MTISERNGTVVLTVAIVGGGLTGAAVALHLRNSWKRPQDALEILVYEPRAEIGRGLAYDTTDGAHRVNVPVGKMSLDPQDEGAFERWFFAEGEDRADPGALAEDGRTYPRREAFGRYVHARLLPHLRAGRIRHVQQRVERVGFESGHYVLGTVDGGEQRADVLVVATSHPPPSPPARLSVLGGDGRFIADPTRPDALDGIGPEDRVLVVGSGLTAADVIASLDAAGHRGAITVFSRRGLRSRGHALETQAPRGDFVSRPATTAAALVRRVRTEVRAAAAEGIGWQAVFDALRAQGGQIWRALPLAERQRFVRHLRPFWDVHRFRIAPQVRAVADRLTEEGRLRFLAASLAHVDYAGPQSPISVGLRLRNGGAIDEADYDAIVVTTGPAHRSVLAGQPYLQSLNGLGLLRLDDTGLGLACSDNSRALDLWGAPVPGLYIAGPLARGTFGELMGLPQVNEHAVLVAGEIRRELEKRLSWLAVQKPALSR</sequence>
<dbReference type="RefSeq" id="WP_246364982.1">
    <property type="nucleotide sequence ID" value="NZ_JACIEZ010000002.1"/>
</dbReference>
<comment type="caution">
    <text evidence="2">The sequence shown here is derived from an EMBL/GenBank/DDBJ whole genome shotgun (WGS) entry which is preliminary data.</text>
</comment>
<proteinExistence type="predicted"/>
<dbReference type="PANTHER" id="PTHR40254">
    <property type="entry name" value="BLR0577 PROTEIN"/>
    <property type="match status" value="1"/>
</dbReference>